<proteinExistence type="predicted"/>
<evidence type="ECO:0000256" key="1">
    <source>
        <dbReference type="ARBA" id="ARBA00044777"/>
    </source>
</evidence>
<dbReference type="OrthoDB" id="13189at2"/>
<dbReference type="RefSeq" id="WP_012964252.1">
    <property type="nucleotide sequence ID" value="NC_013799.1"/>
</dbReference>
<evidence type="ECO:0000313" key="2">
    <source>
        <dbReference type="EMBL" id="BAI70072.1"/>
    </source>
</evidence>
<reference evidence="2 3" key="1">
    <citation type="journal article" date="2010" name="J. Bacteriol.">
        <title>Complete genome sequence of the thermophilic, obligately chemolithoautotrophic hydrogen-oxidizing bacterium Hydrogenobacter thermophilus TK-6.</title>
        <authorList>
            <person name="Arai H."/>
            <person name="Kanbe H."/>
            <person name="Ishii M."/>
            <person name="Igarashi Y."/>
        </authorList>
    </citation>
    <scope>NUCLEOTIDE SEQUENCE [LARGE SCALE GENOMIC DNA]</scope>
    <source>
        <strain evidence="3">DSM 6534 / IAM 12695 / TK-6 [Tokyo]</strain>
    </source>
</reference>
<sequence>MLVFDEDHPFALAYRLVQEGRLDPWNVDIAELANIYLEEIKKMEVLDMRVPARAVLAAAFLLKKKVDLLFPEPKKPRERKRHFTLDEILQEFEEQEEHISESIVEIVKSERITVRKKAPVRKGKGKIIPIHISRFEHVLEEIDRLISEGLRRFSLLELFWGKNLAPYVMAIMVLYSEGKVDLHQKEPYGDLVIEVLKDE</sequence>
<dbReference type="Pfam" id="PF02616">
    <property type="entry name" value="SMC_ScpA"/>
    <property type="match status" value="1"/>
</dbReference>
<organism evidence="2 3">
    <name type="scientific">Hydrogenobacter thermophilus (strain DSM 6534 / IAM 12695 / TK-6)</name>
    <dbReference type="NCBI Taxonomy" id="608538"/>
    <lineage>
        <taxon>Bacteria</taxon>
        <taxon>Pseudomonadati</taxon>
        <taxon>Aquificota</taxon>
        <taxon>Aquificia</taxon>
        <taxon>Aquificales</taxon>
        <taxon>Aquificaceae</taxon>
        <taxon>Hydrogenobacter</taxon>
    </lineage>
</organism>
<accession>D3DJS0</accession>
<dbReference type="KEGG" id="hte:Hydth_1612"/>
<dbReference type="PANTHER" id="PTHR33969:SF2">
    <property type="entry name" value="SEGREGATION AND CONDENSATION PROTEIN A"/>
    <property type="match status" value="1"/>
</dbReference>
<dbReference type="InterPro" id="IPR003768">
    <property type="entry name" value="ScpA"/>
</dbReference>
<dbReference type="KEGG" id="hth:HTH_1624"/>
<dbReference type="eggNOG" id="COG1354">
    <property type="taxonomic scope" value="Bacteria"/>
</dbReference>
<dbReference type="Proteomes" id="UP000002574">
    <property type="component" value="Chromosome"/>
</dbReference>
<keyword evidence="3" id="KW-1185">Reference proteome</keyword>
<evidence type="ECO:0000313" key="3">
    <source>
        <dbReference type="Proteomes" id="UP000002574"/>
    </source>
</evidence>
<name>D3DJS0_HYDTT</name>
<dbReference type="PANTHER" id="PTHR33969">
    <property type="entry name" value="SEGREGATION AND CONDENSATION PROTEIN A"/>
    <property type="match status" value="1"/>
</dbReference>
<dbReference type="AlphaFoldDB" id="D3DJS0"/>
<dbReference type="Gene3D" id="6.10.250.2410">
    <property type="match status" value="1"/>
</dbReference>
<dbReference type="EMBL" id="AP011112">
    <property type="protein sequence ID" value="BAI70072.1"/>
    <property type="molecule type" value="Genomic_DNA"/>
</dbReference>
<gene>
    <name evidence="2" type="ordered locus">HTH_1624</name>
</gene>
<dbReference type="STRING" id="608538.HTH_1624"/>
<protein>
    <recommendedName>
        <fullName evidence="1">Segregation and condensation protein A</fullName>
    </recommendedName>
</protein>